<sequence>MGMANATSQTGEAVADEAGGPAGFTHRQIITALSGLLLAVLLAALDQTIVSTALRTIGDQLHGQTVQAWVITGYLVSSTIAMPFYGKLSDIYGRKPLYLAAIAVFIVGSAACAMANSMETLAIARVLQGFGGAGLMSLPTAVIADLAPVRERGRYFSYLMMAWVAASVLGPLVGGLFAGAGEILGVTGWRWAFLINVPLGLVALLSVRKALNLPHRRVDHPIDFRGALTLALCLVPLLIVAEEGLDWGWGSARSLTLFAVSLIGLVLFVLAERARGLEAMVPLRLFRRGGITMATAVNFTIGVGIFGTVSTLPLFLQLVQGRSATVAGLVIIPVMTGAIVSQTICAKIIKKWNRYKKPAIVGLGSMAGALLSLSAAGADTPLAVIVVIAAWLGFGIGLSQTVITLAIQSSAPKSELGVANAASGLFRQLGGTSGAAVFMSVLFGVAAGRLDGADPDEAVRRALSDPGSTGGLSASAVDAFTSGFDTMFLVGGLILAVGFLLTFPLRELRDEE</sequence>
<evidence type="ECO:0000256" key="3">
    <source>
        <dbReference type="ARBA" id="ARBA00022448"/>
    </source>
</evidence>
<feature type="transmembrane region" description="Helical" evidence="8">
    <location>
        <begin position="358"/>
        <end position="376"/>
    </location>
</feature>
<dbReference type="SUPFAM" id="SSF103473">
    <property type="entry name" value="MFS general substrate transporter"/>
    <property type="match status" value="1"/>
</dbReference>
<feature type="transmembrane region" description="Helical" evidence="8">
    <location>
        <begin position="223"/>
        <end position="241"/>
    </location>
</feature>
<evidence type="ECO:0000256" key="7">
    <source>
        <dbReference type="ARBA" id="ARBA00023136"/>
    </source>
</evidence>
<feature type="transmembrane region" description="Helical" evidence="8">
    <location>
        <begin position="97"/>
        <end position="116"/>
    </location>
</feature>
<evidence type="ECO:0000256" key="1">
    <source>
        <dbReference type="ARBA" id="ARBA00004651"/>
    </source>
</evidence>
<dbReference type="InterPro" id="IPR020846">
    <property type="entry name" value="MFS_dom"/>
</dbReference>
<dbReference type="RefSeq" id="WP_100931728.1">
    <property type="nucleotide sequence ID" value="NG_055981.1"/>
</dbReference>
<dbReference type="EMBL" id="D38215">
    <property type="protein sequence ID" value="BAA07390.1"/>
    <property type="molecule type" value="Genomic_DNA"/>
</dbReference>
<dbReference type="GO" id="GO:0022857">
    <property type="term" value="F:transmembrane transporter activity"/>
    <property type="evidence" value="ECO:0007669"/>
    <property type="project" value="InterPro"/>
</dbReference>
<feature type="transmembrane region" description="Helical" evidence="8">
    <location>
        <begin position="29"/>
        <end position="54"/>
    </location>
</feature>
<dbReference type="InterPro" id="IPR036259">
    <property type="entry name" value="MFS_trans_sf"/>
</dbReference>
<reference evidence="10" key="1">
    <citation type="journal article" date="1995" name="Biosci. Biotechnol. Biochem.">
        <title>A self-defense gene homologous to tetracycline effluxing gene essential for antibiotic production in Streptomyces aureofaciens.</title>
        <authorList>
            <person name="Dairi T."/>
            <person name="Aisaka K."/>
            <person name="Katsumata R."/>
            <person name="Hasegawa M."/>
        </authorList>
    </citation>
    <scope>NUCLEOTIDE SEQUENCE</scope>
    <source>
        <strain evidence="10">NRRL3203</strain>
    </source>
</reference>
<dbReference type="CDD" id="cd17502">
    <property type="entry name" value="MFS_Azr1_MDR_like"/>
    <property type="match status" value="1"/>
</dbReference>
<keyword evidence="5 8" id="KW-0812">Transmembrane</keyword>
<dbReference type="InterPro" id="IPR011701">
    <property type="entry name" value="MFS"/>
</dbReference>
<name>Q53769_KITAU</name>
<feature type="transmembrane region" description="Helical" evidence="8">
    <location>
        <begin position="428"/>
        <end position="447"/>
    </location>
</feature>
<evidence type="ECO:0000256" key="4">
    <source>
        <dbReference type="ARBA" id="ARBA00022475"/>
    </source>
</evidence>
<protein>
    <submittedName>
        <fullName evidence="10">Tcr3 protein</fullName>
    </submittedName>
</protein>
<dbReference type="FunFam" id="1.20.1720.10:FF:000004">
    <property type="entry name" value="EmrB/QacA family drug resistance transporter"/>
    <property type="match status" value="1"/>
</dbReference>
<evidence type="ECO:0000256" key="5">
    <source>
        <dbReference type="ARBA" id="ARBA00022692"/>
    </source>
</evidence>
<feature type="transmembrane region" description="Helical" evidence="8">
    <location>
        <begin position="291"/>
        <end position="312"/>
    </location>
</feature>
<keyword evidence="7 8" id="KW-0472">Membrane</keyword>
<evidence type="ECO:0000259" key="9">
    <source>
        <dbReference type="PROSITE" id="PS50850"/>
    </source>
</evidence>
<dbReference type="PANTHER" id="PTHR23501:SF197">
    <property type="entry name" value="COMD"/>
    <property type="match status" value="1"/>
</dbReference>
<feature type="transmembrane region" description="Helical" evidence="8">
    <location>
        <begin position="247"/>
        <end position="270"/>
    </location>
</feature>
<dbReference type="SMR" id="Q53769"/>
<evidence type="ECO:0000256" key="6">
    <source>
        <dbReference type="ARBA" id="ARBA00022989"/>
    </source>
</evidence>
<proteinExistence type="inferred from homology"/>
<keyword evidence="3" id="KW-0813">Transport</keyword>
<feature type="transmembrane region" description="Helical" evidence="8">
    <location>
        <begin position="487"/>
        <end position="505"/>
    </location>
</feature>
<accession>Q53769</accession>
<dbReference type="Pfam" id="PF07690">
    <property type="entry name" value="MFS_1"/>
    <property type="match status" value="1"/>
</dbReference>
<feature type="transmembrane region" description="Helical" evidence="8">
    <location>
        <begin position="382"/>
        <end position="407"/>
    </location>
</feature>
<dbReference type="Gene3D" id="1.20.1250.20">
    <property type="entry name" value="MFS general substrate transporter like domains"/>
    <property type="match status" value="1"/>
</dbReference>
<dbReference type="CARD" id="ARO:3002893">
    <property type="molecule name" value="tcr3"/>
    <property type="mechanism identifier" value="ARO:0010000"/>
    <property type="mechanism name" value="antibiotic efflux"/>
</dbReference>
<feature type="transmembrane region" description="Helical" evidence="8">
    <location>
        <begin position="122"/>
        <end position="144"/>
    </location>
</feature>
<feature type="domain" description="Major facilitator superfamily (MFS) profile" evidence="9">
    <location>
        <begin position="32"/>
        <end position="510"/>
    </location>
</feature>
<feature type="transmembrane region" description="Helical" evidence="8">
    <location>
        <begin position="156"/>
        <end position="179"/>
    </location>
</feature>
<comment type="subcellular location">
    <subcellularLocation>
        <location evidence="1">Cell membrane</location>
        <topology evidence="1">Multi-pass membrane protein</topology>
    </subcellularLocation>
</comment>
<feature type="transmembrane region" description="Helical" evidence="8">
    <location>
        <begin position="191"/>
        <end position="211"/>
    </location>
</feature>
<evidence type="ECO:0000313" key="10">
    <source>
        <dbReference type="EMBL" id="BAA07390.1"/>
    </source>
</evidence>
<dbReference type="PROSITE" id="PS50850">
    <property type="entry name" value="MFS"/>
    <property type="match status" value="1"/>
</dbReference>
<dbReference type="KEGG" id="ag:BAA07390"/>
<dbReference type="NCBIfam" id="NF000009">
    <property type="entry name" value="tet_MFS_Tcr3"/>
    <property type="match status" value="1"/>
</dbReference>
<dbReference type="Gene3D" id="1.20.1720.10">
    <property type="entry name" value="Multidrug resistance protein D"/>
    <property type="match status" value="1"/>
</dbReference>
<keyword evidence="6 8" id="KW-1133">Transmembrane helix</keyword>
<dbReference type="GO" id="GO:0005886">
    <property type="term" value="C:plasma membrane"/>
    <property type="evidence" value="ECO:0007669"/>
    <property type="project" value="UniProtKB-SubCell"/>
</dbReference>
<feature type="transmembrane region" description="Helical" evidence="8">
    <location>
        <begin position="66"/>
        <end position="85"/>
    </location>
</feature>
<feature type="transmembrane region" description="Helical" evidence="8">
    <location>
        <begin position="324"/>
        <end position="346"/>
    </location>
</feature>
<dbReference type="PANTHER" id="PTHR23501">
    <property type="entry name" value="MAJOR FACILITATOR SUPERFAMILY"/>
    <property type="match status" value="1"/>
</dbReference>
<gene>
    <name evidence="10" type="primary">tcr3</name>
</gene>
<evidence type="ECO:0000256" key="2">
    <source>
        <dbReference type="ARBA" id="ARBA00007520"/>
    </source>
</evidence>
<evidence type="ECO:0000256" key="8">
    <source>
        <dbReference type="SAM" id="Phobius"/>
    </source>
</evidence>
<keyword evidence="4" id="KW-1003">Cell membrane</keyword>
<comment type="similarity">
    <text evidence="2">Belongs to the major facilitator superfamily. TCR/Tet family.</text>
</comment>
<organism evidence="10">
    <name type="scientific">Kitasatospora aureofaciens</name>
    <name type="common">Streptomyces aureofaciens</name>
    <dbReference type="NCBI Taxonomy" id="1894"/>
    <lineage>
        <taxon>Bacteria</taxon>
        <taxon>Bacillati</taxon>
        <taxon>Actinomycetota</taxon>
        <taxon>Actinomycetes</taxon>
        <taxon>Kitasatosporales</taxon>
        <taxon>Streptomycetaceae</taxon>
        <taxon>Kitasatospora</taxon>
    </lineage>
</organism>
<dbReference type="AlphaFoldDB" id="Q53769"/>